<evidence type="ECO:0000256" key="1">
    <source>
        <dbReference type="SAM" id="MobiDB-lite"/>
    </source>
</evidence>
<evidence type="ECO:0000256" key="2">
    <source>
        <dbReference type="SAM" id="Phobius"/>
    </source>
</evidence>
<dbReference type="SUPFAM" id="SSF63829">
    <property type="entry name" value="Calcium-dependent phosphotriesterase"/>
    <property type="match status" value="1"/>
</dbReference>
<accession>A0A955E0P8</accession>
<feature type="region of interest" description="Disordered" evidence="1">
    <location>
        <begin position="310"/>
        <end position="332"/>
    </location>
</feature>
<sequence length="706" mass="77741">MHKELTAKVQNITPKIPAETKVLSGAMIITPDDDLTLKRKGIIYAVYSLNSNHQYEAGLTHKIVNDVLHDSYFQSDNASPVQAIEKAILKLRDNLLTLIDSSATSATQTDFSIATTVLWGNTLYLVTYGNAEIFLMRKGAIKPVNSAKEGKFSIASGVVKDNDIIILATASFIAKYPPEKLIQVSSIPADDLGLDEASLMLKFIIKKELDEKDMLQIQSQEEDTASESLKNALGGDSLGSKMVQGIKTLLGKTGSLKTKGSRNLRSLENRAAIKMETPQIKDLDDRSEENSEPPQVESIMSLHELSSISKSASLDSQKETNPLELKESSKNSVGLSLSVNSNTLVDRVKQFKKKHVILTVSALVLILIVAGLISVYGSLQQAKQLQNNNTTGSMPDKSKESDEENDDLSEDKSQASEEEDAINKTIRVKQNVFYDLKIADESADPTSIILTKLDIIANDRENNRLFVSDINVPKFELISLSSVPAKILLPFDGDIALVDSEGLKTYDPATKSVDKNYENASLSKARAINTYLDFIYTVESSKIVKYTLEGTQFEPSDWTQSNELINSVSIGINFSIYVLTNNQEQGSVLKFTAGRQDEFSLTAPVITLKNPKQIVARPDLKYVYIADSGNNRIVIADDDGTVIAQLRLVDEEKWGDIRAIEVSSNDTKLYVLNETKIYEVNLNETLEGYIPQTQIEGPGSLPSPIE</sequence>
<dbReference type="Proteomes" id="UP000714817">
    <property type="component" value="Unassembled WGS sequence"/>
</dbReference>
<feature type="compositionally biased region" description="Basic and acidic residues" evidence="1">
    <location>
        <begin position="275"/>
        <end position="284"/>
    </location>
</feature>
<evidence type="ECO:0000313" key="3">
    <source>
        <dbReference type="EMBL" id="MCA9301839.1"/>
    </source>
</evidence>
<keyword evidence="2" id="KW-1133">Transmembrane helix</keyword>
<dbReference type="InterPro" id="IPR015943">
    <property type="entry name" value="WD40/YVTN_repeat-like_dom_sf"/>
</dbReference>
<feature type="region of interest" description="Disordered" evidence="1">
    <location>
        <begin position="275"/>
        <end position="297"/>
    </location>
</feature>
<keyword evidence="2" id="KW-0472">Membrane</keyword>
<gene>
    <name evidence="3" type="ORF">KDA10_00525</name>
</gene>
<comment type="caution">
    <text evidence="3">The sequence shown here is derived from an EMBL/GenBank/DDBJ whole genome shotgun (WGS) entry which is preliminary data.</text>
</comment>
<dbReference type="Gene3D" id="2.130.10.10">
    <property type="entry name" value="YVTN repeat-like/Quinoprotein amine dehydrogenase"/>
    <property type="match status" value="1"/>
</dbReference>
<evidence type="ECO:0000313" key="4">
    <source>
        <dbReference type="Proteomes" id="UP000714817"/>
    </source>
</evidence>
<feature type="transmembrane region" description="Helical" evidence="2">
    <location>
        <begin position="356"/>
        <end position="379"/>
    </location>
</feature>
<keyword evidence="2" id="KW-0812">Transmembrane</keyword>
<name>A0A955E0P8_UNCKA</name>
<feature type="region of interest" description="Disordered" evidence="1">
    <location>
        <begin position="387"/>
        <end position="421"/>
    </location>
</feature>
<reference evidence="3" key="1">
    <citation type="submission" date="2020-04" db="EMBL/GenBank/DDBJ databases">
        <authorList>
            <person name="Zhang T."/>
        </authorList>
    </citation>
    <scope>NUCLEOTIDE SEQUENCE</scope>
    <source>
        <strain evidence="3">HKST-UBA80</strain>
    </source>
</reference>
<protein>
    <recommendedName>
        <fullName evidence="5">PPM-type phosphatase domain-containing protein</fullName>
    </recommendedName>
</protein>
<dbReference type="AlphaFoldDB" id="A0A955E0P8"/>
<evidence type="ECO:0008006" key="5">
    <source>
        <dbReference type="Google" id="ProtNLM"/>
    </source>
</evidence>
<reference evidence="3" key="2">
    <citation type="journal article" date="2021" name="Microbiome">
        <title>Successional dynamics and alternative stable states in a saline activated sludge microbial community over 9 years.</title>
        <authorList>
            <person name="Wang Y."/>
            <person name="Ye J."/>
            <person name="Ju F."/>
            <person name="Liu L."/>
            <person name="Boyd J.A."/>
            <person name="Deng Y."/>
            <person name="Parks D.H."/>
            <person name="Jiang X."/>
            <person name="Yin X."/>
            <person name="Woodcroft B.J."/>
            <person name="Tyson G.W."/>
            <person name="Hugenholtz P."/>
            <person name="Polz M.F."/>
            <person name="Zhang T."/>
        </authorList>
    </citation>
    <scope>NUCLEOTIDE SEQUENCE</scope>
    <source>
        <strain evidence="3">HKST-UBA80</strain>
    </source>
</reference>
<organism evidence="3 4">
    <name type="scientific">candidate division WWE3 bacterium</name>
    <dbReference type="NCBI Taxonomy" id="2053526"/>
    <lineage>
        <taxon>Bacteria</taxon>
        <taxon>Katanobacteria</taxon>
    </lineage>
</organism>
<proteinExistence type="predicted"/>
<dbReference type="EMBL" id="JAGQNY010000002">
    <property type="protein sequence ID" value="MCA9301839.1"/>
    <property type="molecule type" value="Genomic_DNA"/>
</dbReference>